<dbReference type="InterPro" id="IPR017853">
    <property type="entry name" value="GH"/>
</dbReference>
<evidence type="ECO:0000259" key="8">
    <source>
        <dbReference type="SMART" id="SM01038"/>
    </source>
</evidence>
<evidence type="ECO:0000256" key="6">
    <source>
        <dbReference type="ARBA" id="ARBA00023295"/>
    </source>
</evidence>
<dbReference type="InterPro" id="IPR032312">
    <property type="entry name" value="LacZ_4"/>
</dbReference>
<gene>
    <name evidence="9" type="primary">lacZ</name>
    <name evidence="9" type="ORF">GCM10010910_17420</name>
</gene>
<name>A0ABQ2N267_9MICO</name>
<evidence type="ECO:0000256" key="2">
    <source>
        <dbReference type="ARBA" id="ARBA00007401"/>
    </source>
</evidence>
<dbReference type="InterPro" id="IPR013783">
    <property type="entry name" value="Ig-like_fold"/>
</dbReference>
<dbReference type="SUPFAM" id="SSF74650">
    <property type="entry name" value="Galactose mutarotase-like"/>
    <property type="match status" value="1"/>
</dbReference>
<dbReference type="InterPro" id="IPR006103">
    <property type="entry name" value="Glyco_hydro_2_cat"/>
</dbReference>
<dbReference type="Pfam" id="PF02836">
    <property type="entry name" value="Glyco_hydro_2_C"/>
    <property type="match status" value="1"/>
</dbReference>
<dbReference type="PROSITE" id="PS00719">
    <property type="entry name" value="GLYCOSYL_HYDROL_F2_1"/>
    <property type="match status" value="1"/>
</dbReference>
<dbReference type="RefSeq" id="WP_229661222.1">
    <property type="nucleotide sequence ID" value="NZ_BMMQ01000004.1"/>
</dbReference>
<evidence type="ECO:0000313" key="10">
    <source>
        <dbReference type="Proteomes" id="UP000638043"/>
    </source>
</evidence>
<dbReference type="Pfam" id="PF02929">
    <property type="entry name" value="Bgal_small_N"/>
    <property type="match status" value="1"/>
</dbReference>
<evidence type="ECO:0000256" key="7">
    <source>
        <dbReference type="ARBA" id="ARBA00032230"/>
    </source>
</evidence>
<dbReference type="Gene3D" id="2.60.40.10">
    <property type="entry name" value="Immunoglobulins"/>
    <property type="match status" value="2"/>
</dbReference>
<protein>
    <recommendedName>
        <fullName evidence="4">Beta-galactosidase</fullName>
        <ecNumber evidence="3">3.2.1.23</ecNumber>
    </recommendedName>
    <alternativeName>
        <fullName evidence="7">Lactase</fullName>
    </alternativeName>
</protein>
<dbReference type="Pfam" id="PF16353">
    <property type="entry name" value="LacZ_4"/>
    <property type="match status" value="1"/>
</dbReference>
<dbReference type="InterPro" id="IPR023232">
    <property type="entry name" value="Glyco_hydro_2_AS"/>
</dbReference>
<dbReference type="InterPro" id="IPR006101">
    <property type="entry name" value="Glyco_hydro_2"/>
</dbReference>
<organism evidence="9 10">
    <name type="scientific">Microbacterium nanhaiense</name>
    <dbReference type="NCBI Taxonomy" id="1301026"/>
    <lineage>
        <taxon>Bacteria</taxon>
        <taxon>Bacillati</taxon>
        <taxon>Actinomycetota</taxon>
        <taxon>Actinomycetes</taxon>
        <taxon>Micrococcales</taxon>
        <taxon>Microbacteriaceae</taxon>
        <taxon>Microbacterium</taxon>
    </lineage>
</organism>
<feature type="domain" description="Beta galactosidase small chain/" evidence="8">
    <location>
        <begin position="684"/>
        <end position="935"/>
    </location>
</feature>
<dbReference type="Gene3D" id="2.60.120.260">
    <property type="entry name" value="Galactose-binding domain-like"/>
    <property type="match status" value="1"/>
</dbReference>
<evidence type="ECO:0000256" key="3">
    <source>
        <dbReference type="ARBA" id="ARBA00012756"/>
    </source>
</evidence>
<dbReference type="Pfam" id="PF02837">
    <property type="entry name" value="Glyco_hydro_2_N"/>
    <property type="match status" value="1"/>
</dbReference>
<dbReference type="PRINTS" id="PR00132">
    <property type="entry name" value="GLHYDRLASE2"/>
</dbReference>
<keyword evidence="10" id="KW-1185">Reference proteome</keyword>
<dbReference type="EC" id="3.2.1.23" evidence="3"/>
<evidence type="ECO:0000256" key="1">
    <source>
        <dbReference type="ARBA" id="ARBA00001412"/>
    </source>
</evidence>
<keyword evidence="6" id="KW-0326">Glycosidase</keyword>
<sequence>MDTRALIDGLGPGEGALQPRARYRSDAAEIDLGGRWRFAPYERALDAPEEPARGDAEIQVPGHWQLQGHGAPAYTNVVFPFPVDPPHVPDANPAGDYQRDVELPDLDGRRVILRFDGVDNAAQIWFNGREVGTTKGSRNTHEFDVTQHARPGVNDLRVRVVQFSATSYLEDQDMWWMSGIFRPVTVLLLPEESLGDLRVRADVDPATGEGILRVDADADASVRIAALGVDARAGEEIRIPGVRAWSPEDPALYELVVAGAHESARLRIGFRRIEIRDAQILVNGIPVLFRGVNRHDHHPDRGRAVTVDDIREDLLLMKRSNVNAIRTSHYPPRPELLELADELGFWVIDEADFESHGFSELGERRNPVDDPAWRDALVDRMRRMVARDRNHPSVIMWSLGNESGAGRNLADMRAAALELDDSRPIHYERDYSFRYSDVFSLMYPTHEAVEKIGRFETVTLPRHAVILADEGELSGLDAKPFILCEYAHAMGTGPGGLEEYQELFRHYPRVQGGFVWEWFEHGIAYDAGGARVHGYGGDFGETVHDGNFVADGLVSPERVGRPALTDLAQVFRPVDIRVGENRIEVENRFERSSTEGIAYTVTTLLADGGEVDEPIEIPVARARETVTAPLLTRPDALLVTVSARLAAASAWAPAGHELAWGQRLVRLPDPPAGADAVWAVDPRGISAGVVRLEGPTLGAWRAPTDNDRATRMVELRGGVSDAGSWKKLNLHAPAVWTDPDTGERRWGFAGRDVGFDERLALEPVDGGLALDARLTPRGPWPEGQTLARIGHDWVIPGAGPRTRVRWFGRGFRQSYPDTGAGARLGWFEGSVAELQEHYLRPQDNGVRAEVSVLEIELGGRRLVISGEPFSFSLRPWTDAELDAANHPHELAADTGRLILSINAHVHGVGTAACGPGVLEQHRLHPREAHLALRFAISR</sequence>
<dbReference type="InterPro" id="IPR006104">
    <property type="entry name" value="Glyco_hydro_2_N"/>
</dbReference>
<evidence type="ECO:0000256" key="5">
    <source>
        <dbReference type="ARBA" id="ARBA00022801"/>
    </source>
</evidence>
<proteinExistence type="inferred from homology"/>
<dbReference type="InterPro" id="IPR023230">
    <property type="entry name" value="Glyco_hydro_2_CS"/>
</dbReference>
<evidence type="ECO:0000256" key="4">
    <source>
        <dbReference type="ARBA" id="ARBA00013303"/>
    </source>
</evidence>
<dbReference type="Proteomes" id="UP000638043">
    <property type="component" value="Unassembled WGS sequence"/>
</dbReference>
<dbReference type="InterPro" id="IPR011013">
    <property type="entry name" value="Gal_mutarotase_sf_dom"/>
</dbReference>
<dbReference type="PANTHER" id="PTHR46323:SF2">
    <property type="entry name" value="BETA-GALACTOSIDASE"/>
    <property type="match status" value="1"/>
</dbReference>
<dbReference type="SUPFAM" id="SSF51445">
    <property type="entry name" value="(Trans)glycosidases"/>
    <property type="match status" value="1"/>
</dbReference>
<keyword evidence="5" id="KW-0378">Hydrolase</keyword>
<dbReference type="Gene3D" id="2.70.98.10">
    <property type="match status" value="1"/>
</dbReference>
<dbReference type="PROSITE" id="PS00608">
    <property type="entry name" value="GLYCOSYL_HYDROL_F2_2"/>
    <property type="match status" value="1"/>
</dbReference>
<dbReference type="PANTHER" id="PTHR46323">
    <property type="entry name" value="BETA-GALACTOSIDASE"/>
    <property type="match status" value="1"/>
</dbReference>
<dbReference type="SMART" id="SM01038">
    <property type="entry name" value="Bgal_small_N"/>
    <property type="match status" value="1"/>
</dbReference>
<reference evidence="10" key="1">
    <citation type="journal article" date="2019" name="Int. J. Syst. Evol. Microbiol.">
        <title>The Global Catalogue of Microorganisms (GCM) 10K type strain sequencing project: providing services to taxonomists for standard genome sequencing and annotation.</title>
        <authorList>
            <consortium name="The Broad Institute Genomics Platform"/>
            <consortium name="The Broad Institute Genome Sequencing Center for Infectious Disease"/>
            <person name="Wu L."/>
            <person name="Ma J."/>
        </authorList>
    </citation>
    <scope>NUCLEOTIDE SEQUENCE [LARGE SCALE GENOMIC DNA]</scope>
    <source>
        <strain evidence="10">CGMCC 4.7181</strain>
    </source>
</reference>
<comment type="catalytic activity">
    <reaction evidence="1">
        <text>Hydrolysis of terminal non-reducing beta-D-galactose residues in beta-D-galactosides.</text>
        <dbReference type="EC" id="3.2.1.23"/>
    </reaction>
</comment>
<dbReference type="SUPFAM" id="SSF49785">
    <property type="entry name" value="Galactose-binding domain-like"/>
    <property type="match status" value="1"/>
</dbReference>
<dbReference type="Gene3D" id="3.20.20.80">
    <property type="entry name" value="Glycosidases"/>
    <property type="match status" value="1"/>
</dbReference>
<dbReference type="InterPro" id="IPR008979">
    <property type="entry name" value="Galactose-bd-like_sf"/>
</dbReference>
<comment type="caution">
    <text evidence="9">The sequence shown here is derived from an EMBL/GenBank/DDBJ whole genome shotgun (WGS) entry which is preliminary data.</text>
</comment>
<accession>A0ABQ2N267</accession>
<evidence type="ECO:0000313" key="9">
    <source>
        <dbReference type="EMBL" id="GGO63865.1"/>
    </source>
</evidence>
<dbReference type="InterPro" id="IPR014718">
    <property type="entry name" value="GH-type_carb-bd"/>
</dbReference>
<dbReference type="InterPro" id="IPR004199">
    <property type="entry name" value="B-gal_small/dom_5"/>
</dbReference>
<dbReference type="InterPro" id="IPR036156">
    <property type="entry name" value="Beta-gal/glucu_dom_sf"/>
</dbReference>
<dbReference type="SUPFAM" id="SSF49303">
    <property type="entry name" value="beta-Galactosidase/glucuronidase domain"/>
    <property type="match status" value="2"/>
</dbReference>
<dbReference type="InterPro" id="IPR050347">
    <property type="entry name" value="Bact_Beta-galactosidase"/>
</dbReference>
<dbReference type="EMBL" id="BMMQ01000004">
    <property type="protein sequence ID" value="GGO63865.1"/>
    <property type="molecule type" value="Genomic_DNA"/>
</dbReference>
<comment type="similarity">
    <text evidence="2">Belongs to the glycosyl hydrolase 2 family.</text>
</comment>